<dbReference type="PROSITE" id="PS51352">
    <property type="entry name" value="THIOREDOXIN_2"/>
    <property type="match status" value="1"/>
</dbReference>
<dbReference type="EMBL" id="PYMB01000001">
    <property type="protein sequence ID" value="PSW15787.1"/>
    <property type="molecule type" value="Genomic_DNA"/>
</dbReference>
<keyword evidence="1" id="KW-0472">Membrane</keyword>
<organism evidence="3 4">
    <name type="scientific">Photobacterium rosenbergii</name>
    <dbReference type="NCBI Taxonomy" id="294936"/>
    <lineage>
        <taxon>Bacteria</taxon>
        <taxon>Pseudomonadati</taxon>
        <taxon>Pseudomonadota</taxon>
        <taxon>Gammaproteobacteria</taxon>
        <taxon>Vibrionales</taxon>
        <taxon>Vibrionaceae</taxon>
        <taxon>Photobacterium</taxon>
    </lineage>
</organism>
<dbReference type="SUPFAM" id="SSF52833">
    <property type="entry name" value="Thioredoxin-like"/>
    <property type="match status" value="1"/>
</dbReference>
<dbReference type="Pfam" id="PF00837">
    <property type="entry name" value="T4_deiodinase"/>
    <property type="match status" value="1"/>
</dbReference>
<comment type="caution">
    <text evidence="3">The sequence shown here is derived from an EMBL/GenBank/DDBJ whole genome shotgun (WGS) entry which is preliminary data.</text>
</comment>
<protein>
    <recommendedName>
        <fullName evidence="2">Thioredoxin domain-containing protein</fullName>
    </recommendedName>
</protein>
<dbReference type="AlphaFoldDB" id="A0A2T3NJV0"/>
<dbReference type="PANTHER" id="PTHR11781:SF22">
    <property type="entry name" value="TYPE I IODOTHYRONINE DEIODINASE"/>
    <property type="match status" value="1"/>
</dbReference>
<dbReference type="GO" id="GO:0004800">
    <property type="term" value="F:thyroxine 5'-deiodinase activity"/>
    <property type="evidence" value="ECO:0007669"/>
    <property type="project" value="InterPro"/>
</dbReference>
<dbReference type="RefSeq" id="WP_107296405.1">
    <property type="nucleotide sequence ID" value="NZ_PYMB01000001.1"/>
</dbReference>
<dbReference type="OrthoDB" id="9809746at2"/>
<feature type="transmembrane region" description="Helical" evidence="1">
    <location>
        <begin position="245"/>
        <end position="266"/>
    </location>
</feature>
<evidence type="ECO:0000313" key="4">
    <source>
        <dbReference type="Proteomes" id="UP000241346"/>
    </source>
</evidence>
<accession>A0A2T3NJV0</accession>
<evidence type="ECO:0000256" key="1">
    <source>
        <dbReference type="SAM" id="Phobius"/>
    </source>
</evidence>
<keyword evidence="1" id="KW-0812">Transmembrane</keyword>
<evidence type="ECO:0000313" key="3">
    <source>
        <dbReference type="EMBL" id="PSW15787.1"/>
    </source>
</evidence>
<reference evidence="3 4" key="1">
    <citation type="submission" date="2018-03" db="EMBL/GenBank/DDBJ databases">
        <title>Whole genome sequencing of Histamine producing bacteria.</title>
        <authorList>
            <person name="Butler K."/>
        </authorList>
    </citation>
    <scope>NUCLEOTIDE SEQUENCE [LARGE SCALE GENOMIC DNA]</scope>
    <source>
        <strain evidence="3 4">DSM 19138</strain>
    </source>
</reference>
<dbReference type="InterPro" id="IPR000643">
    <property type="entry name" value="Iodothyronine_deiodinase"/>
</dbReference>
<dbReference type="InterPro" id="IPR036249">
    <property type="entry name" value="Thioredoxin-like_sf"/>
</dbReference>
<dbReference type="Gene3D" id="3.40.30.10">
    <property type="entry name" value="Glutaredoxin"/>
    <property type="match status" value="1"/>
</dbReference>
<sequence length="267" mass="29636">MANSTAYRFSHISMSLLMDDMRFNKGKPAAGDKIPEINMVSTTGEQITWQTFSGKPVFLTVGSMTCPMTTASIPVLKRLYRAFGNDVEFLMVNVREAHPAENIHQPSTFEDKLKHAVELKHEHLIPWTVVSDSIEGDFHQQLDTKPNSAYIIDEEGFIVFRSLFSNDEDNLYDALEAAATGAPTPQIESQAMVKPLTKAMGYLPYVLKQAGEQAKTEMWRVAPPMMIWGQATSLFGSQTIENRGVSAALLIVSVLAILAAGLYWLFS</sequence>
<keyword evidence="1" id="KW-1133">Transmembrane helix</keyword>
<evidence type="ECO:0000259" key="2">
    <source>
        <dbReference type="PROSITE" id="PS51352"/>
    </source>
</evidence>
<gene>
    <name evidence="3" type="ORF">C9J01_01870</name>
</gene>
<proteinExistence type="predicted"/>
<dbReference type="InterPro" id="IPR013766">
    <property type="entry name" value="Thioredoxin_domain"/>
</dbReference>
<dbReference type="Proteomes" id="UP000241346">
    <property type="component" value="Unassembled WGS sequence"/>
</dbReference>
<name>A0A2T3NJV0_9GAMM</name>
<dbReference type="PANTHER" id="PTHR11781">
    <property type="entry name" value="IODOTHYRONINE DEIODINASE"/>
    <property type="match status" value="1"/>
</dbReference>
<feature type="domain" description="Thioredoxin" evidence="2">
    <location>
        <begin position="28"/>
        <end position="180"/>
    </location>
</feature>